<evidence type="ECO:0000313" key="1">
    <source>
        <dbReference type="EMBL" id="KAF8774014.1"/>
    </source>
</evidence>
<comment type="caution">
    <text evidence="1">The sequence shown here is derived from an EMBL/GenBank/DDBJ whole genome shotgun (WGS) entry which is preliminary data.</text>
</comment>
<evidence type="ECO:0000313" key="2">
    <source>
        <dbReference type="Proteomes" id="UP000807504"/>
    </source>
</evidence>
<gene>
    <name evidence="1" type="ORF">HNY73_016617</name>
</gene>
<sequence length="122" mass="13954">MRNRPVLIPERFRKGFLLRLDCTPGGVQSHLATLPPLQGLSLSPFPYPLVLRDGVFQSSQSTIRNAPSFSLVCRLVVAHPSCSCQECDKMVSYYLSIYVRVNDEYTYADIYERYAIVSFLWN</sequence>
<dbReference type="EMBL" id="JABXBU010002227">
    <property type="protein sequence ID" value="KAF8774014.1"/>
    <property type="molecule type" value="Genomic_DNA"/>
</dbReference>
<keyword evidence="2" id="KW-1185">Reference proteome</keyword>
<dbReference type="AlphaFoldDB" id="A0A8T0EKR2"/>
<reference evidence="1" key="1">
    <citation type="journal article" date="2020" name="bioRxiv">
        <title>Chromosome-level reference genome of the European wasp spider Argiope bruennichi: a resource for studies on range expansion and evolutionary adaptation.</title>
        <authorList>
            <person name="Sheffer M.M."/>
            <person name="Hoppe A."/>
            <person name="Krehenwinkel H."/>
            <person name="Uhl G."/>
            <person name="Kuss A.W."/>
            <person name="Jensen L."/>
            <person name="Jensen C."/>
            <person name="Gillespie R.G."/>
            <person name="Hoff K.J."/>
            <person name="Prost S."/>
        </authorList>
    </citation>
    <scope>NUCLEOTIDE SEQUENCE</scope>
</reference>
<dbReference type="Proteomes" id="UP000807504">
    <property type="component" value="Unassembled WGS sequence"/>
</dbReference>
<proteinExistence type="predicted"/>
<reference evidence="1" key="2">
    <citation type="submission" date="2020-06" db="EMBL/GenBank/DDBJ databases">
        <authorList>
            <person name="Sheffer M."/>
        </authorList>
    </citation>
    <scope>NUCLEOTIDE SEQUENCE</scope>
</reference>
<name>A0A8T0EKR2_ARGBR</name>
<organism evidence="1 2">
    <name type="scientific">Argiope bruennichi</name>
    <name type="common">Wasp spider</name>
    <name type="synonym">Aranea bruennichi</name>
    <dbReference type="NCBI Taxonomy" id="94029"/>
    <lineage>
        <taxon>Eukaryota</taxon>
        <taxon>Metazoa</taxon>
        <taxon>Ecdysozoa</taxon>
        <taxon>Arthropoda</taxon>
        <taxon>Chelicerata</taxon>
        <taxon>Arachnida</taxon>
        <taxon>Araneae</taxon>
        <taxon>Araneomorphae</taxon>
        <taxon>Entelegynae</taxon>
        <taxon>Araneoidea</taxon>
        <taxon>Araneidae</taxon>
        <taxon>Argiope</taxon>
    </lineage>
</organism>
<accession>A0A8T0EKR2</accession>
<protein>
    <submittedName>
        <fullName evidence="1">Uncharacterized protein</fullName>
    </submittedName>
</protein>